<evidence type="ECO:0000313" key="3">
    <source>
        <dbReference type="Proteomes" id="UP000299102"/>
    </source>
</evidence>
<evidence type="ECO:0000256" key="1">
    <source>
        <dbReference type="SAM" id="MobiDB-lite"/>
    </source>
</evidence>
<dbReference type="OrthoDB" id="2016582at2759"/>
<dbReference type="Proteomes" id="UP000299102">
    <property type="component" value="Unassembled WGS sequence"/>
</dbReference>
<keyword evidence="3" id="KW-1185">Reference proteome</keyword>
<evidence type="ECO:0000313" key="2">
    <source>
        <dbReference type="EMBL" id="GBP51682.1"/>
    </source>
</evidence>
<accession>A0A4C1WMG6</accession>
<protein>
    <submittedName>
        <fullName evidence="2">Uncharacterized protein</fullName>
    </submittedName>
</protein>
<dbReference type="AlphaFoldDB" id="A0A4C1WMG6"/>
<organism evidence="2 3">
    <name type="scientific">Eumeta variegata</name>
    <name type="common">Bagworm moth</name>
    <name type="synonym">Eumeta japonica</name>
    <dbReference type="NCBI Taxonomy" id="151549"/>
    <lineage>
        <taxon>Eukaryota</taxon>
        <taxon>Metazoa</taxon>
        <taxon>Ecdysozoa</taxon>
        <taxon>Arthropoda</taxon>
        <taxon>Hexapoda</taxon>
        <taxon>Insecta</taxon>
        <taxon>Pterygota</taxon>
        <taxon>Neoptera</taxon>
        <taxon>Endopterygota</taxon>
        <taxon>Lepidoptera</taxon>
        <taxon>Glossata</taxon>
        <taxon>Ditrysia</taxon>
        <taxon>Tineoidea</taxon>
        <taxon>Psychidae</taxon>
        <taxon>Oiketicinae</taxon>
        <taxon>Eumeta</taxon>
    </lineage>
</organism>
<sequence length="174" mass="19183">MLECENKETVTINALQNMLRSSVAIETAGSWGSKAKSFTKDLSRRLGDKGGDSRSSLFQTLTVAIQRGNAANCIHINAAYAQHGADVTPHRRRPDISFTAKSMDVRHAKALKTAKAVTKSGMDLKVRSQIKLFKSSTTVVNNLNWKDLVPARKQQEPQRKRQPTQTLVAGPTPR</sequence>
<reference evidence="2 3" key="1">
    <citation type="journal article" date="2019" name="Commun. Biol.">
        <title>The bagworm genome reveals a unique fibroin gene that provides high tensile strength.</title>
        <authorList>
            <person name="Kono N."/>
            <person name="Nakamura H."/>
            <person name="Ohtoshi R."/>
            <person name="Tomita M."/>
            <person name="Numata K."/>
            <person name="Arakawa K."/>
        </authorList>
    </citation>
    <scope>NUCLEOTIDE SEQUENCE [LARGE SCALE GENOMIC DNA]</scope>
</reference>
<dbReference type="EMBL" id="BGZK01000586">
    <property type="protein sequence ID" value="GBP51682.1"/>
    <property type="molecule type" value="Genomic_DNA"/>
</dbReference>
<gene>
    <name evidence="2" type="ORF">EVAR_48305_1</name>
</gene>
<comment type="caution">
    <text evidence="2">The sequence shown here is derived from an EMBL/GenBank/DDBJ whole genome shotgun (WGS) entry which is preliminary data.</text>
</comment>
<proteinExistence type="predicted"/>
<feature type="region of interest" description="Disordered" evidence="1">
    <location>
        <begin position="151"/>
        <end position="174"/>
    </location>
</feature>
<name>A0A4C1WMG6_EUMVA</name>